<reference evidence="2 3" key="1">
    <citation type="submission" date="2018-07" db="EMBL/GenBank/DDBJ databases">
        <title>Dyella monticola sp. nov. and Dyella psychrodurans sp. nov. isolated from monsoon evergreen broad-leaved forest soil of Dinghu Mountain, China.</title>
        <authorList>
            <person name="Gao Z."/>
            <person name="Qiu L."/>
        </authorList>
    </citation>
    <scope>NUCLEOTIDE SEQUENCE [LARGE SCALE GENOMIC DNA]</scope>
    <source>
        <strain evidence="2 3">4G-K06</strain>
    </source>
</reference>
<dbReference type="RefSeq" id="WP_115496654.1">
    <property type="nucleotide sequence ID" value="NZ_QRBE01000011.1"/>
</dbReference>
<feature type="domain" description="VOC" evidence="1">
    <location>
        <begin position="1"/>
        <end position="118"/>
    </location>
</feature>
<dbReference type="AlphaFoldDB" id="A0A370WUF4"/>
<organism evidence="2 3">
    <name type="scientific">Dyella monticola</name>
    <dbReference type="NCBI Taxonomy" id="1927958"/>
    <lineage>
        <taxon>Bacteria</taxon>
        <taxon>Pseudomonadati</taxon>
        <taxon>Pseudomonadota</taxon>
        <taxon>Gammaproteobacteria</taxon>
        <taxon>Lysobacterales</taxon>
        <taxon>Rhodanobacteraceae</taxon>
        <taxon>Dyella</taxon>
    </lineage>
</organism>
<dbReference type="PROSITE" id="PS51819">
    <property type="entry name" value="VOC"/>
    <property type="match status" value="1"/>
</dbReference>
<evidence type="ECO:0000259" key="1">
    <source>
        <dbReference type="PROSITE" id="PS51819"/>
    </source>
</evidence>
<dbReference type="CDD" id="cd07262">
    <property type="entry name" value="VOC_like"/>
    <property type="match status" value="1"/>
</dbReference>
<dbReference type="Proteomes" id="UP000254258">
    <property type="component" value="Unassembled WGS sequence"/>
</dbReference>
<dbReference type="PANTHER" id="PTHR35006:SF2">
    <property type="entry name" value="GLYOXALASE FAMILY PROTEIN (AFU_ORTHOLOGUE AFUA_5G14830)"/>
    <property type="match status" value="1"/>
</dbReference>
<comment type="caution">
    <text evidence="2">The sequence shown here is derived from an EMBL/GenBank/DDBJ whole genome shotgun (WGS) entry which is preliminary data.</text>
</comment>
<dbReference type="InterPro" id="IPR029068">
    <property type="entry name" value="Glyas_Bleomycin-R_OHBP_Dase"/>
</dbReference>
<dbReference type="InterPro" id="IPR004360">
    <property type="entry name" value="Glyas_Fos-R_dOase_dom"/>
</dbReference>
<sequence>MFDHVVVGVSDYATSKAFFLMALEPLGIAVVHERPGGIELSSDGKTSLCLLHTEEKPAHLHLAFVARNRGQVDAFYRAALDAGGSDHGAPGLRPNYHANYYAAFVIGPDGHNIEVVCHEPEA</sequence>
<proteinExistence type="predicted"/>
<accession>A0A370WUF4</accession>
<keyword evidence="3" id="KW-1185">Reference proteome</keyword>
<protein>
    <submittedName>
        <fullName evidence="2">VOC family protein</fullName>
    </submittedName>
</protein>
<dbReference type="EMBL" id="QRBE01000011">
    <property type="protein sequence ID" value="RDS79647.1"/>
    <property type="molecule type" value="Genomic_DNA"/>
</dbReference>
<dbReference type="SUPFAM" id="SSF54593">
    <property type="entry name" value="Glyoxalase/Bleomycin resistance protein/Dihydroxybiphenyl dioxygenase"/>
    <property type="match status" value="1"/>
</dbReference>
<name>A0A370WUF4_9GAMM</name>
<dbReference type="PANTHER" id="PTHR35006">
    <property type="entry name" value="GLYOXALASE FAMILY PROTEIN (AFU_ORTHOLOGUE AFUA_5G14830)"/>
    <property type="match status" value="1"/>
</dbReference>
<dbReference type="Gene3D" id="3.10.180.10">
    <property type="entry name" value="2,3-Dihydroxybiphenyl 1,2-Dioxygenase, domain 1"/>
    <property type="match status" value="1"/>
</dbReference>
<dbReference type="OrthoDB" id="9800438at2"/>
<dbReference type="Pfam" id="PF00903">
    <property type="entry name" value="Glyoxalase"/>
    <property type="match status" value="1"/>
</dbReference>
<dbReference type="InterPro" id="IPR037523">
    <property type="entry name" value="VOC_core"/>
</dbReference>
<evidence type="ECO:0000313" key="2">
    <source>
        <dbReference type="EMBL" id="RDS79647.1"/>
    </source>
</evidence>
<evidence type="ECO:0000313" key="3">
    <source>
        <dbReference type="Proteomes" id="UP000254258"/>
    </source>
</evidence>
<gene>
    <name evidence="2" type="ORF">DWU98_16390</name>
</gene>